<keyword evidence="10" id="KW-1185">Reference proteome</keyword>
<dbReference type="AlphaFoldDB" id="A0A3N4KT75"/>
<evidence type="ECO:0000256" key="2">
    <source>
        <dbReference type="ARBA" id="ARBA00022475"/>
    </source>
</evidence>
<organism evidence="9 10">
    <name type="scientific">Morchella conica CCBAS932</name>
    <dbReference type="NCBI Taxonomy" id="1392247"/>
    <lineage>
        <taxon>Eukaryota</taxon>
        <taxon>Fungi</taxon>
        <taxon>Dikarya</taxon>
        <taxon>Ascomycota</taxon>
        <taxon>Pezizomycotina</taxon>
        <taxon>Pezizomycetes</taxon>
        <taxon>Pezizales</taxon>
        <taxon>Morchellaceae</taxon>
        <taxon>Morchella</taxon>
    </lineage>
</organism>
<keyword evidence="4 7" id="KW-1133">Transmembrane helix</keyword>
<dbReference type="GO" id="GO:0005886">
    <property type="term" value="C:plasma membrane"/>
    <property type="evidence" value="ECO:0007669"/>
    <property type="project" value="UniProtKB-SubCell"/>
</dbReference>
<evidence type="ECO:0000256" key="5">
    <source>
        <dbReference type="ARBA" id="ARBA00023136"/>
    </source>
</evidence>
<feature type="compositionally biased region" description="Polar residues" evidence="6">
    <location>
        <begin position="1"/>
        <end position="19"/>
    </location>
</feature>
<proteinExistence type="predicted"/>
<evidence type="ECO:0000313" key="10">
    <source>
        <dbReference type="Proteomes" id="UP000277580"/>
    </source>
</evidence>
<feature type="transmembrane region" description="Helical" evidence="7">
    <location>
        <begin position="169"/>
        <end position="191"/>
    </location>
</feature>
<protein>
    <recommendedName>
        <fullName evidence="8">DUF202 domain-containing protein</fullName>
    </recommendedName>
</protein>
<feature type="region of interest" description="Disordered" evidence="6">
    <location>
        <begin position="1"/>
        <end position="54"/>
    </location>
</feature>
<dbReference type="EMBL" id="ML119128">
    <property type="protein sequence ID" value="RPB12502.1"/>
    <property type="molecule type" value="Genomic_DNA"/>
</dbReference>
<dbReference type="InParanoid" id="A0A3N4KT75"/>
<dbReference type="InterPro" id="IPR052053">
    <property type="entry name" value="IM_YidH-like"/>
</dbReference>
<dbReference type="PANTHER" id="PTHR34187">
    <property type="entry name" value="FGR18P"/>
    <property type="match status" value="1"/>
</dbReference>
<keyword evidence="3 7" id="KW-0812">Transmembrane</keyword>
<name>A0A3N4KT75_9PEZI</name>
<evidence type="ECO:0000259" key="8">
    <source>
        <dbReference type="Pfam" id="PF02656"/>
    </source>
</evidence>
<keyword evidence="5 7" id="KW-0472">Membrane</keyword>
<feature type="compositionally biased region" description="Basic and acidic residues" evidence="6">
    <location>
        <begin position="38"/>
        <end position="54"/>
    </location>
</feature>
<dbReference type="Proteomes" id="UP000277580">
    <property type="component" value="Unassembled WGS sequence"/>
</dbReference>
<comment type="subcellular location">
    <subcellularLocation>
        <location evidence="1">Cell membrane</location>
        <topology evidence="1">Multi-pass membrane protein</topology>
    </subcellularLocation>
</comment>
<keyword evidence="2" id="KW-1003">Cell membrane</keyword>
<sequence length="198" mass="21674">MMSLHQSSEDSSADETTAMTGAGSREVLNYASTSITESMDHRKTDKHSGRDTPEPGKRGWFWRLRAVELENEGSTARDHLALERTFLAWLRTSLAFASIGVGISQLFRLNAAVQSSDLSEGIITLRHLGKPLGITFLATAIAVLLIGVHRYYESQGWLLRGKFPASRGSVYFLTGVVALLITVTLVVVLIVQPSNAEK</sequence>
<evidence type="ECO:0000313" key="9">
    <source>
        <dbReference type="EMBL" id="RPB12502.1"/>
    </source>
</evidence>
<accession>A0A3N4KT75</accession>
<dbReference type="Pfam" id="PF02656">
    <property type="entry name" value="DUF202"/>
    <property type="match status" value="1"/>
</dbReference>
<evidence type="ECO:0000256" key="1">
    <source>
        <dbReference type="ARBA" id="ARBA00004651"/>
    </source>
</evidence>
<feature type="transmembrane region" description="Helical" evidence="7">
    <location>
        <begin position="86"/>
        <end position="107"/>
    </location>
</feature>
<feature type="transmembrane region" description="Helical" evidence="7">
    <location>
        <begin position="127"/>
        <end position="148"/>
    </location>
</feature>
<gene>
    <name evidence="9" type="ORF">P167DRAFT_158745</name>
</gene>
<evidence type="ECO:0000256" key="3">
    <source>
        <dbReference type="ARBA" id="ARBA00022692"/>
    </source>
</evidence>
<dbReference type="OrthoDB" id="199599at2759"/>
<reference evidence="9 10" key="1">
    <citation type="journal article" date="2018" name="Nat. Ecol. Evol.">
        <title>Pezizomycetes genomes reveal the molecular basis of ectomycorrhizal truffle lifestyle.</title>
        <authorList>
            <person name="Murat C."/>
            <person name="Payen T."/>
            <person name="Noel B."/>
            <person name="Kuo A."/>
            <person name="Morin E."/>
            <person name="Chen J."/>
            <person name="Kohler A."/>
            <person name="Krizsan K."/>
            <person name="Balestrini R."/>
            <person name="Da Silva C."/>
            <person name="Montanini B."/>
            <person name="Hainaut M."/>
            <person name="Levati E."/>
            <person name="Barry K.W."/>
            <person name="Belfiori B."/>
            <person name="Cichocki N."/>
            <person name="Clum A."/>
            <person name="Dockter R.B."/>
            <person name="Fauchery L."/>
            <person name="Guy J."/>
            <person name="Iotti M."/>
            <person name="Le Tacon F."/>
            <person name="Lindquist E.A."/>
            <person name="Lipzen A."/>
            <person name="Malagnac F."/>
            <person name="Mello A."/>
            <person name="Molinier V."/>
            <person name="Miyauchi S."/>
            <person name="Poulain J."/>
            <person name="Riccioni C."/>
            <person name="Rubini A."/>
            <person name="Sitrit Y."/>
            <person name="Splivallo R."/>
            <person name="Traeger S."/>
            <person name="Wang M."/>
            <person name="Zifcakova L."/>
            <person name="Wipf D."/>
            <person name="Zambonelli A."/>
            <person name="Paolocci F."/>
            <person name="Nowrousian M."/>
            <person name="Ottonello S."/>
            <person name="Baldrian P."/>
            <person name="Spatafora J.W."/>
            <person name="Henrissat B."/>
            <person name="Nagy L.G."/>
            <person name="Aury J.M."/>
            <person name="Wincker P."/>
            <person name="Grigoriev I.V."/>
            <person name="Bonfante P."/>
            <person name="Martin F.M."/>
        </authorList>
    </citation>
    <scope>NUCLEOTIDE SEQUENCE [LARGE SCALE GENOMIC DNA]</scope>
    <source>
        <strain evidence="9 10">CCBAS932</strain>
    </source>
</reference>
<evidence type="ECO:0000256" key="7">
    <source>
        <dbReference type="SAM" id="Phobius"/>
    </source>
</evidence>
<evidence type="ECO:0000256" key="6">
    <source>
        <dbReference type="SAM" id="MobiDB-lite"/>
    </source>
</evidence>
<evidence type="ECO:0000256" key="4">
    <source>
        <dbReference type="ARBA" id="ARBA00022989"/>
    </source>
</evidence>
<feature type="domain" description="DUF202" evidence="8">
    <location>
        <begin position="77"/>
        <end position="154"/>
    </location>
</feature>
<dbReference type="PANTHER" id="PTHR34187:SF2">
    <property type="entry name" value="DUF202 DOMAIN-CONTAINING PROTEIN"/>
    <property type="match status" value="1"/>
</dbReference>
<dbReference type="InterPro" id="IPR003807">
    <property type="entry name" value="DUF202"/>
</dbReference>